<keyword evidence="2" id="KW-1185">Reference proteome</keyword>
<proteinExistence type="predicted"/>
<name>C4K4G4_HAMD5</name>
<evidence type="ECO:0000313" key="1">
    <source>
        <dbReference type="EMBL" id="ACQ67457.1"/>
    </source>
</evidence>
<organism evidence="1 2">
    <name type="scientific">Hamiltonella defensa subsp. Acyrthosiphon pisum (strain 5AT)</name>
    <dbReference type="NCBI Taxonomy" id="572265"/>
    <lineage>
        <taxon>Bacteria</taxon>
        <taxon>Pseudomonadati</taxon>
        <taxon>Pseudomonadota</taxon>
        <taxon>Gammaproteobacteria</taxon>
        <taxon>Enterobacterales</taxon>
        <taxon>Enterobacteriaceae</taxon>
        <taxon>aphid secondary symbionts</taxon>
        <taxon>Candidatus Williamhamiltonella</taxon>
    </lineage>
</organism>
<dbReference type="STRING" id="572265.HDEF_0724"/>
<dbReference type="KEGG" id="hde:HDEF_0724"/>
<accession>C4K4G4</accession>
<dbReference type="EMBL" id="CP001277">
    <property type="protein sequence ID" value="ACQ67457.1"/>
    <property type="molecule type" value="Genomic_DNA"/>
</dbReference>
<gene>
    <name evidence="1" type="ordered locus">HDEF_0724</name>
</gene>
<dbReference type="Proteomes" id="UP000002334">
    <property type="component" value="Chromosome"/>
</dbReference>
<sequence length="47" mass="5378">MNWRAAKYAESGTGLKRKYLHTYDDATPYKIGNRVDYDAIGQKIIGK</sequence>
<protein>
    <submittedName>
        <fullName evidence="1">Uncharacterized protein</fullName>
    </submittedName>
</protein>
<reference evidence="1 2" key="1">
    <citation type="journal article" date="2009" name="Proc. Natl. Acad. Sci. U.S.A.">
        <title>Hamiltonella defensa, genome evolution of protective bacterial endosymbiont from pathogenic ancestors.</title>
        <authorList>
            <person name="Degnan P.H."/>
            <person name="Yu Y."/>
            <person name="Sisneros N."/>
            <person name="Wing R.A."/>
            <person name="Moran N.A."/>
        </authorList>
    </citation>
    <scope>NUCLEOTIDE SEQUENCE [LARGE SCALE GENOMIC DNA]</scope>
    <source>
        <strain evidence="2">5AT</strain>
    </source>
</reference>
<dbReference type="HOGENOM" id="CLU_3168793_0_0_6"/>
<evidence type="ECO:0000313" key="2">
    <source>
        <dbReference type="Proteomes" id="UP000002334"/>
    </source>
</evidence>
<dbReference type="AlphaFoldDB" id="C4K4G4"/>